<dbReference type="PANTHER" id="PTHR12785:SF6">
    <property type="entry name" value="SPLICING FACTOR 3B SUBUNIT 2"/>
    <property type="match status" value="1"/>
</dbReference>
<feature type="compositionally biased region" description="Basic and acidic residues" evidence="1">
    <location>
        <begin position="647"/>
        <end position="663"/>
    </location>
</feature>
<feature type="compositionally biased region" description="Acidic residues" evidence="1">
    <location>
        <begin position="479"/>
        <end position="488"/>
    </location>
</feature>
<sequence>MADATASNGAPGADAEPQLTAAGIGSLSAQELVTELAKRGAPTSGNDGELRGRLMKLAGLSAAAPGGSRRSTRNRKRRQQRKATRAAEAAEAKAVQETPSAPAADASGDDDPVEVVYRSSIRASDLAGSEFAELAEVVGKFASAEELTGGEAPEAEASGTEETRAGQTAAGGSADEPDTDDEDDEWELDELGNPLQGDGVSNRQRRRLTRLSVAELKSRAAHPEVVELHDTAAADPTLLVHAKAYRHSVPVPALWRQKRKYLMGRRALEKTTFELPKFIKDTGIADVRDRALEEDAQKSLKQKMRDKVRPKLGRVAVDYEVLHDAFFRHQTKPRLSAHGEVYYEGKDSEKDHSHFRPGVISARLREALALPAGHPPPWLVQMQRYGPPPSYPQLKIAGLNAPIPEGASWGFQPGQWGMVPVDMAGKPLYGDPFAAPEEAEAAAIADASLLIGAPSVPRRWGEVDSDAEDDMGGPGHGGDDDDDDDGEGEGGGRRAADDGVLHADEQDEVPDEAELAAAAAAAAGGGPTDQAAGGTESTIPGAETPSSLDLRKAAAPAPAAPARPLFQVLSQVDAADDAGVMSGAARKYVLPAEGDPAAASAASAAAAALLSKAEARAPKRARGPGTTVSLDLAKFDGLTPEEVERMLLQSREHEEDERRRAEIDEMLAQHQRSTAAKRRKREKKDNDFF</sequence>
<dbReference type="Proteomes" id="UP000323011">
    <property type="component" value="Unassembled WGS sequence"/>
</dbReference>
<feature type="domain" description="PSP proline-rich" evidence="2">
    <location>
        <begin position="352"/>
        <end position="405"/>
    </location>
</feature>
<dbReference type="SMART" id="SM00581">
    <property type="entry name" value="PSP"/>
    <property type="match status" value="1"/>
</dbReference>
<evidence type="ECO:0000313" key="4">
    <source>
        <dbReference type="Proteomes" id="UP000323011"/>
    </source>
</evidence>
<evidence type="ECO:0000259" key="2">
    <source>
        <dbReference type="SMART" id="SM00581"/>
    </source>
</evidence>
<organism evidence="3 4">
    <name type="scientific">Cafeteria roenbergensis</name>
    <name type="common">Marine flagellate</name>
    <dbReference type="NCBI Taxonomy" id="33653"/>
    <lineage>
        <taxon>Eukaryota</taxon>
        <taxon>Sar</taxon>
        <taxon>Stramenopiles</taxon>
        <taxon>Bigyra</taxon>
        <taxon>Opalozoa</taxon>
        <taxon>Bicosoecida</taxon>
        <taxon>Cafeteriaceae</taxon>
        <taxon>Cafeteria</taxon>
    </lineage>
</organism>
<keyword evidence="4" id="KW-1185">Reference proteome</keyword>
<feature type="compositionally biased region" description="Low complexity" evidence="1">
    <location>
        <begin position="59"/>
        <end position="69"/>
    </location>
</feature>
<feature type="compositionally biased region" description="Acidic residues" evidence="1">
    <location>
        <begin position="175"/>
        <end position="190"/>
    </location>
</feature>
<dbReference type="Pfam" id="PF04046">
    <property type="entry name" value="PSP"/>
    <property type="match status" value="1"/>
</dbReference>
<feature type="region of interest" description="Disordered" evidence="1">
    <location>
        <begin position="1"/>
        <end position="22"/>
    </location>
</feature>
<feature type="compositionally biased region" description="Low complexity" evidence="1">
    <location>
        <begin position="86"/>
        <end position="106"/>
    </location>
</feature>
<gene>
    <name evidence="3" type="ORF">FNF29_05688</name>
</gene>
<dbReference type="PANTHER" id="PTHR12785">
    <property type="entry name" value="SPLICING FACTOR 3B"/>
    <property type="match status" value="1"/>
</dbReference>
<dbReference type="AlphaFoldDB" id="A0A5A8C9S5"/>
<name>A0A5A8C9S5_CAFRO</name>
<protein>
    <recommendedName>
        <fullName evidence="2">PSP proline-rich domain-containing protein</fullName>
    </recommendedName>
</protein>
<dbReference type="InterPro" id="IPR007180">
    <property type="entry name" value="DUF382"/>
</dbReference>
<dbReference type="InterPro" id="IPR006568">
    <property type="entry name" value="PSP_pro-rich"/>
</dbReference>
<accession>A0A5A8C9S5</accession>
<dbReference type="GO" id="GO:0005634">
    <property type="term" value="C:nucleus"/>
    <property type="evidence" value="ECO:0007669"/>
    <property type="project" value="InterPro"/>
</dbReference>
<feature type="compositionally biased region" description="Basic residues" evidence="1">
    <location>
        <begin position="70"/>
        <end position="84"/>
    </location>
</feature>
<feature type="compositionally biased region" description="Low complexity" evidence="1">
    <location>
        <begin position="515"/>
        <end position="534"/>
    </location>
</feature>
<reference evidence="3 4" key="1">
    <citation type="submission" date="2019-07" db="EMBL/GenBank/DDBJ databases">
        <title>Genomes of Cafeteria roenbergensis.</title>
        <authorList>
            <person name="Fischer M.G."/>
            <person name="Hackl T."/>
            <person name="Roman M."/>
        </authorList>
    </citation>
    <scope>NUCLEOTIDE SEQUENCE [LARGE SCALE GENOMIC DNA]</scope>
    <source>
        <strain evidence="3 4">BVI</strain>
    </source>
</reference>
<feature type="region of interest" description="Disordered" evidence="1">
    <location>
        <begin position="647"/>
        <end position="689"/>
    </location>
</feature>
<feature type="region of interest" description="Disordered" evidence="1">
    <location>
        <begin position="144"/>
        <end position="203"/>
    </location>
</feature>
<evidence type="ECO:0000256" key="1">
    <source>
        <dbReference type="SAM" id="MobiDB-lite"/>
    </source>
</evidence>
<feature type="region of interest" description="Disordered" evidence="1">
    <location>
        <begin position="59"/>
        <end position="112"/>
    </location>
</feature>
<dbReference type="EMBL" id="VLTN01000039">
    <property type="protein sequence ID" value="KAA0149863.1"/>
    <property type="molecule type" value="Genomic_DNA"/>
</dbReference>
<proteinExistence type="predicted"/>
<dbReference type="InterPro" id="IPR052584">
    <property type="entry name" value="U2_snRNP_Complex_Component"/>
</dbReference>
<feature type="compositionally biased region" description="Basic and acidic residues" evidence="1">
    <location>
        <begin position="490"/>
        <end position="504"/>
    </location>
</feature>
<feature type="compositionally biased region" description="Acidic residues" evidence="1">
    <location>
        <begin position="505"/>
        <end position="514"/>
    </location>
</feature>
<dbReference type="OMA" id="MASTHTY"/>
<dbReference type="Pfam" id="PF04037">
    <property type="entry name" value="DUF382"/>
    <property type="match status" value="1"/>
</dbReference>
<comment type="caution">
    <text evidence="3">The sequence shown here is derived from an EMBL/GenBank/DDBJ whole genome shotgun (WGS) entry which is preliminary data.</text>
</comment>
<evidence type="ECO:0000313" key="3">
    <source>
        <dbReference type="EMBL" id="KAA0149863.1"/>
    </source>
</evidence>
<feature type="region of interest" description="Disordered" evidence="1">
    <location>
        <begin position="459"/>
        <end position="549"/>
    </location>
</feature>